<dbReference type="Proteomes" id="UP000011996">
    <property type="component" value="Unassembled WGS sequence"/>
</dbReference>
<proteinExistence type="predicted"/>
<protein>
    <submittedName>
        <fullName evidence="1">Uncharacterized protein</fullName>
    </submittedName>
</protein>
<sequence length="41" mass="4797">MFAWLAIERKEAKSRRRVALFRGLCELAAWRRFVSNLAESG</sequence>
<accession>M5RXB1</accession>
<dbReference type="AlphaFoldDB" id="M5RXB1"/>
<comment type="caution">
    <text evidence="1">The sequence shown here is derived from an EMBL/GenBank/DDBJ whole genome shotgun (WGS) entry which is preliminary data.</text>
</comment>
<reference evidence="1 2" key="1">
    <citation type="journal article" date="2013" name="Mar. Genomics">
        <title>Expression of sulfatases in Rhodopirellula baltica and the diversity of sulfatases in the genus Rhodopirellula.</title>
        <authorList>
            <person name="Wegner C.E."/>
            <person name="Richter-Heitmann T."/>
            <person name="Klindworth A."/>
            <person name="Klockow C."/>
            <person name="Richter M."/>
            <person name="Achstetter T."/>
            <person name="Glockner F.O."/>
            <person name="Harder J."/>
        </authorList>
    </citation>
    <scope>NUCLEOTIDE SEQUENCE [LARGE SCALE GENOMIC DNA]</scope>
    <source>
        <strain evidence="1 2">SH398</strain>
    </source>
</reference>
<organism evidence="1 2">
    <name type="scientific">Rhodopirellula europaea SH398</name>
    <dbReference type="NCBI Taxonomy" id="1263868"/>
    <lineage>
        <taxon>Bacteria</taxon>
        <taxon>Pseudomonadati</taxon>
        <taxon>Planctomycetota</taxon>
        <taxon>Planctomycetia</taxon>
        <taxon>Pirellulales</taxon>
        <taxon>Pirellulaceae</taxon>
        <taxon>Rhodopirellula</taxon>
    </lineage>
</organism>
<dbReference type="PATRIC" id="fig|1263868.3.peg.6130"/>
<evidence type="ECO:0000313" key="2">
    <source>
        <dbReference type="Proteomes" id="UP000011996"/>
    </source>
</evidence>
<dbReference type="STRING" id="1263868.RESH_05657"/>
<name>M5RXB1_9BACT</name>
<evidence type="ECO:0000313" key="1">
    <source>
        <dbReference type="EMBL" id="EMI23811.1"/>
    </source>
</evidence>
<gene>
    <name evidence="1" type="ORF">RESH_05657</name>
</gene>
<dbReference type="EMBL" id="ANOF01000184">
    <property type="protein sequence ID" value="EMI23811.1"/>
    <property type="molecule type" value="Genomic_DNA"/>
</dbReference>